<feature type="domain" description="Amidohydrolase 3" evidence="2">
    <location>
        <begin position="75"/>
        <end position="549"/>
    </location>
</feature>
<dbReference type="InterPro" id="IPR013108">
    <property type="entry name" value="Amidohydro_3"/>
</dbReference>
<evidence type="ECO:0000313" key="3">
    <source>
        <dbReference type="EMBL" id="UPL50403.1"/>
    </source>
</evidence>
<name>A0ABY4JEL1_9BACT</name>
<evidence type="ECO:0000313" key="4">
    <source>
        <dbReference type="Proteomes" id="UP000829647"/>
    </source>
</evidence>
<dbReference type="Gene3D" id="3.20.20.140">
    <property type="entry name" value="Metal-dependent hydrolases"/>
    <property type="match status" value="1"/>
</dbReference>
<dbReference type="SUPFAM" id="SSF51338">
    <property type="entry name" value="Composite domain of metallo-dependent hydrolases"/>
    <property type="match status" value="1"/>
</dbReference>
<dbReference type="Gene3D" id="2.30.40.10">
    <property type="entry name" value="Urease, subunit C, domain 1"/>
    <property type="match status" value="1"/>
</dbReference>
<evidence type="ECO:0000256" key="1">
    <source>
        <dbReference type="SAM" id="SignalP"/>
    </source>
</evidence>
<evidence type="ECO:0000259" key="2">
    <source>
        <dbReference type="Pfam" id="PF07969"/>
    </source>
</evidence>
<keyword evidence="4" id="KW-1185">Reference proteome</keyword>
<dbReference type="InterPro" id="IPR032466">
    <property type="entry name" value="Metal_Hydrolase"/>
</dbReference>
<keyword evidence="1" id="KW-0732">Signal</keyword>
<feature type="signal peptide" evidence="1">
    <location>
        <begin position="1"/>
        <end position="28"/>
    </location>
</feature>
<dbReference type="InterPro" id="IPR033932">
    <property type="entry name" value="YtcJ-like"/>
</dbReference>
<feature type="chain" id="PRO_5046761127" evidence="1">
    <location>
        <begin position="29"/>
        <end position="552"/>
    </location>
</feature>
<organism evidence="3 4">
    <name type="scientific">Hymenobacter sublimis</name>
    <dbReference type="NCBI Taxonomy" id="2933777"/>
    <lineage>
        <taxon>Bacteria</taxon>
        <taxon>Pseudomonadati</taxon>
        <taxon>Bacteroidota</taxon>
        <taxon>Cytophagia</taxon>
        <taxon>Cytophagales</taxon>
        <taxon>Hymenobacteraceae</taxon>
        <taxon>Hymenobacter</taxon>
    </lineage>
</organism>
<dbReference type="Proteomes" id="UP000829647">
    <property type="component" value="Chromosome"/>
</dbReference>
<dbReference type="PROSITE" id="PS51257">
    <property type="entry name" value="PROKAR_LIPOPROTEIN"/>
    <property type="match status" value="1"/>
</dbReference>
<dbReference type="EMBL" id="CP095848">
    <property type="protein sequence ID" value="UPL50403.1"/>
    <property type="molecule type" value="Genomic_DNA"/>
</dbReference>
<dbReference type="SUPFAM" id="SSF51556">
    <property type="entry name" value="Metallo-dependent hydrolases"/>
    <property type="match status" value="1"/>
</dbReference>
<dbReference type="RefSeq" id="WP_247976433.1">
    <property type="nucleotide sequence ID" value="NZ_CP095848.1"/>
</dbReference>
<accession>A0ABY4JEL1</accession>
<dbReference type="Gene3D" id="3.10.310.70">
    <property type="match status" value="1"/>
</dbReference>
<dbReference type="CDD" id="cd01300">
    <property type="entry name" value="YtcJ_like"/>
    <property type="match status" value="1"/>
</dbReference>
<reference evidence="3 4" key="1">
    <citation type="submission" date="2022-04" db="EMBL/GenBank/DDBJ databases">
        <title>Hymenobacter sp. isolated from the air.</title>
        <authorList>
            <person name="Won M."/>
            <person name="Lee C.-M."/>
            <person name="Woen H.-Y."/>
            <person name="Kwon S.-W."/>
        </authorList>
    </citation>
    <scope>NUCLEOTIDE SEQUENCE [LARGE SCALE GENOMIC DNA]</scope>
    <source>
        <strain evidence="4">5516 S-25</strain>
    </source>
</reference>
<gene>
    <name evidence="3" type="ORF">MWH26_05715</name>
</gene>
<protein>
    <submittedName>
        <fullName evidence="3">Amidohydrolase</fullName>
    </submittedName>
</protein>
<dbReference type="Pfam" id="PF07969">
    <property type="entry name" value="Amidohydro_3"/>
    <property type="match status" value="1"/>
</dbReference>
<sequence length="552" mass="60751">MTQRFRPLLALPLLLGGFSACQTTSRQAADLLVYNATVYTVDSAFSKAQAFAVKDGKFVAVGTAEELRGKFQAEQEVDANGQFIYPGFYDAHCHFYRYALGLRDADLVGTGSWREVVQKLQQQRQQYPQAAWLTGRGWDQNDWPGKQFPNKDTLDALFPNTPVFIVRVDGHAALVNQKALELAGITARTPISGGTITKNAAGQLTGLLVDNAVDLVTAKIPEPTPTEANAALLEAQQRCVAVGLTSLADAGLDKANIDQMAALQQQGKLKLRLYTMLNPTAANKEFYFKNGPVYQDRLTVNSFKVYADGALGSRGACLVEAYHDKPKETGFLLSTEKEYRQLAKDIAASKFQMNTHAIGDSANRIILNIYGEALKGQKDRRWRIEHAQVITPADMPKFGQFGIVPSVQPTHATSDMYWAGERLGAERLKTAYTYEQLRKQYGQVALGSDFPVEDINPLFGFHSAVARQDAKNYPATGFQMENALSRPDALRGMTTWAAHAAFEDKQKGSIRPGMAADFVILDTDLLQAPKEKLRGAKVQQTWIAGERVFGGK</sequence>
<dbReference type="PANTHER" id="PTHR22642">
    <property type="entry name" value="IMIDAZOLONEPROPIONASE"/>
    <property type="match status" value="1"/>
</dbReference>
<dbReference type="InterPro" id="IPR011059">
    <property type="entry name" value="Metal-dep_hydrolase_composite"/>
</dbReference>
<dbReference type="PANTHER" id="PTHR22642:SF2">
    <property type="entry name" value="PROTEIN LONG AFTER FAR-RED 3"/>
    <property type="match status" value="1"/>
</dbReference>
<proteinExistence type="predicted"/>